<accession>A0A087TIS8</accession>
<keyword evidence="1" id="KW-1133">Transmembrane helix</keyword>
<sequence length="420" mass="47486">MMKDLHLLPSKSIESWLKYTQTEGFALLFLVAELESHEHFEYSVPLDFTFSAVVPSYCICRGFFNLYCNFKNNEMCNKAVVKDFCKGKNPNYSLLKACCTDQCVTNCIRWEENFFSWNTPGIGKQLTFLALQFIFFIITLFLLEASVFYGQFLKSKKRLKEHANYVDEFSEGDQRETLGMESSSLTELFTTNSLTVRQLSKYYGSHLAIDRLSFGVLKEECFGLLGPDKAGKSTVLKMISGEEAISLGDVYIDGINISEKPRTVKQKFGICPGLDALHKYMTGKETLTLYANLRGVPTDIIPKSIDGLNFILSMDDCMEKLVREYSFSCKRKLGIAVALIGMPPLILLDEPTAGLDPVSCRHIWNALQQALQMGHTMFLTTQSLGDDSHNSDHFPIFVAFTREGINTVLRPSRFIFERAG</sequence>
<reference evidence="3 4" key="1">
    <citation type="submission" date="2013-11" db="EMBL/GenBank/DDBJ databases">
        <title>Genome sequencing of Stegodyphus mimosarum.</title>
        <authorList>
            <person name="Bechsgaard J."/>
        </authorList>
    </citation>
    <scope>NUCLEOTIDE SEQUENCE [LARGE SCALE GENOMIC DNA]</scope>
</reference>
<dbReference type="PANTHER" id="PTHR19229">
    <property type="entry name" value="ATP-BINDING CASSETTE TRANSPORTER SUBFAMILY A ABCA"/>
    <property type="match status" value="1"/>
</dbReference>
<dbReference type="PANTHER" id="PTHR19229:SF250">
    <property type="entry name" value="ABC TRANSPORTER DOMAIN-CONTAINING PROTEIN-RELATED"/>
    <property type="match status" value="1"/>
</dbReference>
<evidence type="ECO:0000259" key="2">
    <source>
        <dbReference type="PROSITE" id="PS50893"/>
    </source>
</evidence>
<dbReference type="GO" id="GO:0140359">
    <property type="term" value="F:ABC-type transporter activity"/>
    <property type="evidence" value="ECO:0007669"/>
    <property type="project" value="InterPro"/>
</dbReference>
<keyword evidence="4" id="KW-1185">Reference proteome</keyword>
<dbReference type="GO" id="GO:0005319">
    <property type="term" value="F:lipid transporter activity"/>
    <property type="evidence" value="ECO:0007669"/>
    <property type="project" value="TreeGrafter"/>
</dbReference>
<keyword evidence="3" id="KW-0547">Nucleotide-binding</keyword>
<dbReference type="Proteomes" id="UP000054359">
    <property type="component" value="Unassembled WGS sequence"/>
</dbReference>
<dbReference type="Pfam" id="PF00005">
    <property type="entry name" value="ABC_tran"/>
    <property type="match status" value="1"/>
</dbReference>
<dbReference type="PROSITE" id="PS50893">
    <property type="entry name" value="ABC_TRANSPORTER_2"/>
    <property type="match status" value="1"/>
</dbReference>
<dbReference type="STRING" id="407821.A0A087TIS8"/>
<dbReference type="GO" id="GO:0016887">
    <property type="term" value="F:ATP hydrolysis activity"/>
    <property type="evidence" value="ECO:0007669"/>
    <property type="project" value="InterPro"/>
</dbReference>
<feature type="transmembrane region" description="Helical" evidence="1">
    <location>
        <begin position="126"/>
        <end position="150"/>
    </location>
</feature>
<dbReference type="InterPro" id="IPR026082">
    <property type="entry name" value="ABCA"/>
</dbReference>
<dbReference type="GO" id="GO:0005524">
    <property type="term" value="F:ATP binding"/>
    <property type="evidence" value="ECO:0007669"/>
    <property type="project" value="UniProtKB-KW"/>
</dbReference>
<name>A0A087TIS8_STEMI</name>
<dbReference type="OrthoDB" id="10255969at2759"/>
<dbReference type="InterPro" id="IPR027417">
    <property type="entry name" value="P-loop_NTPase"/>
</dbReference>
<proteinExistence type="predicted"/>
<keyword evidence="1" id="KW-0812">Transmembrane</keyword>
<feature type="domain" description="ABC transporter" evidence="2">
    <location>
        <begin position="194"/>
        <end position="417"/>
    </location>
</feature>
<keyword evidence="1" id="KW-0472">Membrane</keyword>
<dbReference type="Gene3D" id="3.40.50.300">
    <property type="entry name" value="P-loop containing nucleotide triphosphate hydrolases"/>
    <property type="match status" value="1"/>
</dbReference>
<evidence type="ECO:0000313" key="4">
    <source>
        <dbReference type="Proteomes" id="UP000054359"/>
    </source>
</evidence>
<dbReference type="AlphaFoldDB" id="A0A087TIS8"/>
<dbReference type="SUPFAM" id="SSF52540">
    <property type="entry name" value="P-loop containing nucleoside triphosphate hydrolases"/>
    <property type="match status" value="1"/>
</dbReference>
<dbReference type="InterPro" id="IPR003439">
    <property type="entry name" value="ABC_transporter-like_ATP-bd"/>
</dbReference>
<dbReference type="GO" id="GO:0016020">
    <property type="term" value="C:membrane"/>
    <property type="evidence" value="ECO:0007669"/>
    <property type="project" value="InterPro"/>
</dbReference>
<keyword evidence="3" id="KW-0067">ATP-binding</keyword>
<feature type="non-terminal residue" evidence="3">
    <location>
        <position position="420"/>
    </location>
</feature>
<dbReference type="EMBL" id="KK115398">
    <property type="protein sequence ID" value="KFM65017.1"/>
    <property type="molecule type" value="Genomic_DNA"/>
</dbReference>
<gene>
    <name evidence="3" type="ORF">X975_15376</name>
</gene>
<protein>
    <submittedName>
        <fullName evidence="3">ATP-binding cassette sub-family A member 3</fullName>
    </submittedName>
</protein>
<evidence type="ECO:0000256" key="1">
    <source>
        <dbReference type="SAM" id="Phobius"/>
    </source>
</evidence>
<organism evidence="3 4">
    <name type="scientific">Stegodyphus mimosarum</name>
    <name type="common">African social velvet spider</name>
    <dbReference type="NCBI Taxonomy" id="407821"/>
    <lineage>
        <taxon>Eukaryota</taxon>
        <taxon>Metazoa</taxon>
        <taxon>Ecdysozoa</taxon>
        <taxon>Arthropoda</taxon>
        <taxon>Chelicerata</taxon>
        <taxon>Arachnida</taxon>
        <taxon>Araneae</taxon>
        <taxon>Araneomorphae</taxon>
        <taxon>Entelegynae</taxon>
        <taxon>Eresoidea</taxon>
        <taxon>Eresidae</taxon>
        <taxon>Stegodyphus</taxon>
    </lineage>
</organism>
<evidence type="ECO:0000313" key="3">
    <source>
        <dbReference type="EMBL" id="KFM65017.1"/>
    </source>
</evidence>